<dbReference type="Proteomes" id="UP000032360">
    <property type="component" value="Unassembled WGS sequence"/>
</dbReference>
<reference evidence="8 9" key="1">
    <citation type="submission" date="2015-01" db="EMBL/GenBank/DDBJ databases">
        <title>Draft genome of the acidophilic iron oxidizer Acidithrix ferrooxidans strain Py-F3.</title>
        <authorList>
            <person name="Poehlein A."/>
            <person name="Eisen S."/>
            <person name="Schloemann M."/>
            <person name="Johnson B.D."/>
            <person name="Daniel R."/>
            <person name="Muehling M."/>
        </authorList>
    </citation>
    <scope>NUCLEOTIDE SEQUENCE [LARGE SCALE GENOMIC DNA]</scope>
    <source>
        <strain evidence="8 9">Py-F3</strain>
    </source>
</reference>
<feature type="binding site" evidence="7">
    <location>
        <position position="95"/>
    </location>
    <ligand>
        <name>Zn(2+)</name>
        <dbReference type="ChEBI" id="CHEBI:29105"/>
    </ligand>
</feature>
<dbReference type="GO" id="GO:0003700">
    <property type="term" value="F:DNA-binding transcription factor activity"/>
    <property type="evidence" value="ECO:0007669"/>
    <property type="project" value="InterPro"/>
</dbReference>
<dbReference type="OrthoDB" id="5242893at2"/>
<keyword evidence="5" id="KW-0238">DNA-binding</keyword>
<dbReference type="RefSeq" id="WP_052606701.1">
    <property type="nucleotide sequence ID" value="NZ_JXYS01000098.1"/>
</dbReference>
<evidence type="ECO:0000256" key="1">
    <source>
        <dbReference type="ARBA" id="ARBA00007957"/>
    </source>
</evidence>
<evidence type="ECO:0000256" key="4">
    <source>
        <dbReference type="ARBA" id="ARBA00023015"/>
    </source>
</evidence>
<keyword evidence="9" id="KW-1185">Reference proteome</keyword>
<dbReference type="InterPro" id="IPR002481">
    <property type="entry name" value="FUR"/>
</dbReference>
<evidence type="ECO:0000256" key="2">
    <source>
        <dbReference type="ARBA" id="ARBA00022491"/>
    </source>
</evidence>
<dbReference type="Gene3D" id="1.10.10.10">
    <property type="entry name" value="Winged helix-like DNA-binding domain superfamily/Winged helix DNA-binding domain"/>
    <property type="match status" value="1"/>
</dbReference>
<accession>A0A0D8HDW5</accession>
<dbReference type="GO" id="GO:0045892">
    <property type="term" value="P:negative regulation of DNA-templated transcription"/>
    <property type="evidence" value="ECO:0007669"/>
    <property type="project" value="TreeGrafter"/>
</dbReference>
<feature type="binding site" evidence="7">
    <location>
        <position position="134"/>
    </location>
    <ligand>
        <name>Zn(2+)</name>
        <dbReference type="ChEBI" id="CHEBI:29105"/>
    </ligand>
</feature>
<dbReference type="Gene3D" id="3.30.1490.190">
    <property type="match status" value="1"/>
</dbReference>
<keyword evidence="3 7" id="KW-0862">Zinc</keyword>
<evidence type="ECO:0000256" key="7">
    <source>
        <dbReference type="PIRSR" id="PIRSR602481-1"/>
    </source>
</evidence>
<protein>
    <submittedName>
        <fullName evidence="8">Transcriptional regulator PerR</fullName>
    </submittedName>
</protein>
<comment type="caution">
    <text evidence="8">The sequence shown here is derived from an EMBL/GenBank/DDBJ whole genome shotgun (WGS) entry which is preliminary data.</text>
</comment>
<feature type="binding site" evidence="7">
    <location>
        <position position="98"/>
    </location>
    <ligand>
        <name>Zn(2+)</name>
        <dbReference type="ChEBI" id="CHEBI:29105"/>
    </ligand>
</feature>
<dbReference type="AlphaFoldDB" id="A0A0D8HDW5"/>
<dbReference type="InterPro" id="IPR043135">
    <property type="entry name" value="Fur_C"/>
</dbReference>
<name>A0A0D8HDW5_9ACTN</name>
<dbReference type="GO" id="GO:0000976">
    <property type="term" value="F:transcription cis-regulatory region binding"/>
    <property type="evidence" value="ECO:0007669"/>
    <property type="project" value="TreeGrafter"/>
</dbReference>
<proteinExistence type="inferred from homology"/>
<comment type="similarity">
    <text evidence="1">Belongs to the Fur family.</text>
</comment>
<feature type="binding site" evidence="7">
    <location>
        <position position="137"/>
    </location>
    <ligand>
        <name>Zn(2+)</name>
        <dbReference type="ChEBI" id="CHEBI:29105"/>
    </ligand>
</feature>
<dbReference type="GO" id="GO:1900376">
    <property type="term" value="P:regulation of secondary metabolite biosynthetic process"/>
    <property type="evidence" value="ECO:0007669"/>
    <property type="project" value="TreeGrafter"/>
</dbReference>
<evidence type="ECO:0000256" key="5">
    <source>
        <dbReference type="ARBA" id="ARBA00023125"/>
    </source>
</evidence>
<dbReference type="GO" id="GO:0008270">
    <property type="term" value="F:zinc ion binding"/>
    <property type="evidence" value="ECO:0007669"/>
    <property type="project" value="TreeGrafter"/>
</dbReference>
<gene>
    <name evidence="8" type="primary">perR2</name>
    <name evidence="8" type="ORF">AXFE_30290</name>
</gene>
<dbReference type="EMBL" id="JXYS01000098">
    <property type="protein sequence ID" value="KJF16123.1"/>
    <property type="molecule type" value="Genomic_DNA"/>
</dbReference>
<dbReference type="CDD" id="cd07153">
    <property type="entry name" value="Fur_like"/>
    <property type="match status" value="1"/>
</dbReference>
<sequence>MKSPSELTDAFRAAGKKVTPQRAKIFQILFENPNHPSAESVFGELVTEMSTVSLKTVYQTLGELVEMGELNAIDLGIGALRFDPNLDQEHQHMVCSVCKGVFDVAIETPKDIGVLSHRVGFSVESVEITVRGVCKTCRSSNASSN</sequence>
<dbReference type="STRING" id="1280514.AXFE_30290"/>
<evidence type="ECO:0000256" key="6">
    <source>
        <dbReference type="ARBA" id="ARBA00023163"/>
    </source>
</evidence>
<evidence type="ECO:0000313" key="9">
    <source>
        <dbReference type="Proteomes" id="UP000032360"/>
    </source>
</evidence>
<keyword evidence="6" id="KW-0804">Transcription</keyword>
<keyword evidence="4" id="KW-0805">Transcription regulation</keyword>
<dbReference type="SUPFAM" id="SSF46785">
    <property type="entry name" value="Winged helix' DNA-binding domain"/>
    <property type="match status" value="1"/>
</dbReference>
<dbReference type="InterPro" id="IPR036390">
    <property type="entry name" value="WH_DNA-bd_sf"/>
</dbReference>
<evidence type="ECO:0000313" key="8">
    <source>
        <dbReference type="EMBL" id="KJF16123.1"/>
    </source>
</evidence>
<organism evidence="8 9">
    <name type="scientific">Acidithrix ferrooxidans</name>
    <dbReference type="NCBI Taxonomy" id="1280514"/>
    <lineage>
        <taxon>Bacteria</taxon>
        <taxon>Bacillati</taxon>
        <taxon>Actinomycetota</taxon>
        <taxon>Acidimicrobiia</taxon>
        <taxon>Acidimicrobiales</taxon>
        <taxon>Acidimicrobiaceae</taxon>
        <taxon>Acidithrix</taxon>
    </lineage>
</organism>
<keyword evidence="2" id="KW-0678">Repressor</keyword>
<keyword evidence="7" id="KW-0479">Metal-binding</keyword>
<dbReference type="Pfam" id="PF01475">
    <property type="entry name" value="FUR"/>
    <property type="match status" value="1"/>
</dbReference>
<dbReference type="PANTHER" id="PTHR33202">
    <property type="entry name" value="ZINC UPTAKE REGULATION PROTEIN"/>
    <property type="match status" value="1"/>
</dbReference>
<dbReference type="InterPro" id="IPR036388">
    <property type="entry name" value="WH-like_DNA-bd_sf"/>
</dbReference>
<comment type="cofactor">
    <cofactor evidence="7">
        <name>Zn(2+)</name>
        <dbReference type="ChEBI" id="CHEBI:29105"/>
    </cofactor>
    <text evidence="7">Binds 1 zinc ion per subunit.</text>
</comment>
<dbReference type="PANTHER" id="PTHR33202:SF7">
    <property type="entry name" value="FERRIC UPTAKE REGULATION PROTEIN"/>
    <property type="match status" value="1"/>
</dbReference>
<evidence type="ECO:0000256" key="3">
    <source>
        <dbReference type="ARBA" id="ARBA00022833"/>
    </source>
</evidence>